<evidence type="ECO:0000313" key="6">
    <source>
        <dbReference type="Proteomes" id="UP000184603"/>
    </source>
</evidence>
<reference evidence="5 6" key="1">
    <citation type="submission" date="2016-12" db="EMBL/GenBank/DDBJ databases">
        <authorList>
            <person name="Song W.-J."/>
            <person name="Kurnit D.M."/>
        </authorList>
    </citation>
    <scope>NUCLEOTIDE SEQUENCE [LARGE SCALE GENOMIC DNA]</scope>
    <source>
        <strain evidence="5 6">DSM 18488</strain>
    </source>
</reference>
<dbReference type="Proteomes" id="UP000184603">
    <property type="component" value="Unassembled WGS sequence"/>
</dbReference>
<evidence type="ECO:0000256" key="3">
    <source>
        <dbReference type="ARBA" id="ARBA00022801"/>
    </source>
</evidence>
<accession>A0A1M7Y309</accession>
<dbReference type="CDD" id="cd02696">
    <property type="entry name" value="MurNAc-LAA"/>
    <property type="match status" value="1"/>
</dbReference>
<gene>
    <name evidence="5" type="ORF">SAMN02745220_01321</name>
</gene>
<dbReference type="GO" id="GO:0030288">
    <property type="term" value="C:outer membrane-bounded periplasmic space"/>
    <property type="evidence" value="ECO:0007669"/>
    <property type="project" value="TreeGrafter"/>
</dbReference>
<proteinExistence type="predicted"/>
<dbReference type="SMART" id="SM00646">
    <property type="entry name" value="Ami_3"/>
    <property type="match status" value="1"/>
</dbReference>
<evidence type="ECO:0000256" key="2">
    <source>
        <dbReference type="ARBA" id="ARBA00011901"/>
    </source>
</evidence>
<comment type="catalytic activity">
    <reaction evidence="1">
        <text>Hydrolyzes the link between N-acetylmuramoyl residues and L-amino acid residues in certain cell-wall glycopeptides.</text>
        <dbReference type="EC" id="3.5.1.28"/>
    </reaction>
</comment>
<dbReference type="Gene3D" id="2.60.40.3500">
    <property type="match status" value="1"/>
</dbReference>
<dbReference type="SUPFAM" id="SSF48452">
    <property type="entry name" value="TPR-like"/>
    <property type="match status" value="1"/>
</dbReference>
<dbReference type="SUPFAM" id="SSF53187">
    <property type="entry name" value="Zn-dependent exopeptidases"/>
    <property type="match status" value="1"/>
</dbReference>
<dbReference type="GO" id="GO:0008745">
    <property type="term" value="F:N-acetylmuramoyl-L-alanine amidase activity"/>
    <property type="evidence" value="ECO:0007669"/>
    <property type="project" value="UniProtKB-EC"/>
</dbReference>
<dbReference type="Pfam" id="PF01520">
    <property type="entry name" value="Amidase_3"/>
    <property type="match status" value="1"/>
</dbReference>
<dbReference type="Pfam" id="PF11741">
    <property type="entry name" value="AMIN"/>
    <property type="match status" value="1"/>
</dbReference>
<sequence>MTSSIVQRTLYSARITPGKPRIRRAPLLLLLLFLQVIIPANLVFSSSLDKPAIEDSISQRYSEAKFYFNELLTNDTISQKVENWERGAQNFRRIYLADPQSEQAPACLFMLGQIYAYMFQRFHNVSDLDESISYYKDVARLFPENRLADDSYYAMGLLYLKGKQDPDQAAQQFSKIVQDYQSGDMHPQAAEMLKQLSTDHNVALPTVMVGNSGLSKLNYILPVKYWSSDDYTRIVIMASGPVNYREELLDGSEGKPRRLYIDFQSSYIEPQYREPLKIEDGLLQQVRTAQFSKDTVRVVLDIESIDSYRIYSLPEPFRVVVDVRGKSVANNQKKLTKPAPVKTPDTIVAIPPATAKPIVIHPERRKVLAAEQHRGKMILKSNNSKVVALMPELLAPSLAQQLGLKVKRIVLDPGHGGKDPGALANGLQEKDIVLKFAQQLKPAIEKEIGCEVLLTRDIDTFISLEERTAIANTQNADLFISIHLNAHPSPKVRGLETYYLNLSTNAEAMRVAAMENATSTNQMSDLQDILQDIMQNSKITESSRLAEQVHGTLVAGLAQKSFGDVQNLGVKQAPFYVLIGAQMPAILMELAFISNEEDVQNLKSDAYLSAMAHEIALGVQAYVNSATAKL</sequence>
<organism evidence="5 6">
    <name type="scientific">Desulfopila aestuarii DSM 18488</name>
    <dbReference type="NCBI Taxonomy" id="1121416"/>
    <lineage>
        <taxon>Bacteria</taxon>
        <taxon>Pseudomonadati</taxon>
        <taxon>Thermodesulfobacteriota</taxon>
        <taxon>Desulfobulbia</taxon>
        <taxon>Desulfobulbales</taxon>
        <taxon>Desulfocapsaceae</taxon>
        <taxon>Desulfopila</taxon>
    </lineage>
</organism>
<dbReference type="GO" id="GO:0009253">
    <property type="term" value="P:peptidoglycan catabolic process"/>
    <property type="evidence" value="ECO:0007669"/>
    <property type="project" value="InterPro"/>
</dbReference>
<protein>
    <recommendedName>
        <fullName evidence="2">N-acetylmuramoyl-L-alanine amidase</fullName>
        <ecNumber evidence="2">3.5.1.28</ecNumber>
    </recommendedName>
</protein>
<name>A0A1M7Y309_9BACT</name>
<dbReference type="FunFam" id="3.40.630.40:FF:000005">
    <property type="entry name" value="N-acetylmuramoyl-L-alanine amidase (AmiA)"/>
    <property type="match status" value="1"/>
</dbReference>
<dbReference type="InterPro" id="IPR011990">
    <property type="entry name" value="TPR-like_helical_dom_sf"/>
</dbReference>
<evidence type="ECO:0000256" key="1">
    <source>
        <dbReference type="ARBA" id="ARBA00001561"/>
    </source>
</evidence>
<dbReference type="InterPro" id="IPR002508">
    <property type="entry name" value="MurNAc-LAA_cat"/>
</dbReference>
<dbReference type="PANTHER" id="PTHR30404">
    <property type="entry name" value="N-ACETYLMURAMOYL-L-ALANINE AMIDASE"/>
    <property type="match status" value="1"/>
</dbReference>
<dbReference type="AlphaFoldDB" id="A0A1M7Y309"/>
<dbReference type="EC" id="3.5.1.28" evidence="2"/>
<keyword evidence="3" id="KW-0378">Hydrolase</keyword>
<evidence type="ECO:0000313" key="5">
    <source>
        <dbReference type="EMBL" id="SHO46149.1"/>
    </source>
</evidence>
<feature type="domain" description="MurNAc-LAA" evidence="4">
    <location>
        <begin position="468"/>
        <end position="620"/>
    </location>
</feature>
<dbReference type="Gene3D" id="1.25.40.10">
    <property type="entry name" value="Tetratricopeptide repeat domain"/>
    <property type="match status" value="1"/>
</dbReference>
<keyword evidence="6" id="KW-1185">Reference proteome</keyword>
<dbReference type="STRING" id="1121416.SAMN02745220_01321"/>
<dbReference type="PANTHER" id="PTHR30404:SF0">
    <property type="entry name" value="N-ACETYLMURAMOYL-L-ALANINE AMIDASE AMIC"/>
    <property type="match status" value="1"/>
</dbReference>
<dbReference type="Gene3D" id="3.40.630.40">
    <property type="entry name" value="Zn-dependent exopeptidases"/>
    <property type="match status" value="1"/>
</dbReference>
<evidence type="ECO:0000259" key="4">
    <source>
        <dbReference type="SMART" id="SM00646"/>
    </source>
</evidence>
<dbReference type="InterPro" id="IPR050695">
    <property type="entry name" value="N-acetylmuramoyl_amidase_3"/>
</dbReference>
<dbReference type="EMBL" id="FRFE01000005">
    <property type="protein sequence ID" value="SHO46149.1"/>
    <property type="molecule type" value="Genomic_DNA"/>
</dbReference>
<dbReference type="InterPro" id="IPR021731">
    <property type="entry name" value="AMIN_dom"/>
</dbReference>